<evidence type="ECO:0000256" key="2">
    <source>
        <dbReference type="ARBA" id="ARBA00022448"/>
    </source>
</evidence>
<evidence type="ECO:0000256" key="4">
    <source>
        <dbReference type="ARBA" id="ARBA00022640"/>
    </source>
</evidence>
<evidence type="ECO:0000256" key="8">
    <source>
        <dbReference type="ARBA" id="ARBA00023136"/>
    </source>
</evidence>
<feature type="transmembrane region" description="Helical" evidence="9">
    <location>
        <begin position="196"/>
        <end position="217"/>
    </location>
</feature>
<evidence type="ECO:0000313" key="11">
    <source>
        <dbReference type="EMBL" id="KAL0381737.1"/>
    </source>
</evidence>
<proteinExistence type="predicted"/>
<evidence type="ECO:0000256" key="3">
    <source>
        <dbReference type="ARBA" id="ARBA00022528"/>
    </source>
</evidence>
<dbReference type="EMBL" id="JACGWK010000001">
    <property type="protein sequence ID" value="KAL0381737.1"/>
    <property type="molecule type" value="Genomic_DNA"/>
</dbReference>
<evidence type="ECO:0000259" key="10">
    <source>
        <dbReference type="Pfam" id="PF03151"/>
    </source>
</evidence>
<keyword evidence="2" id="KW-0813">Transport</keyword>
<dbReference type="GO" id="GO:0015605">
    <property type="term" value="F:organophosphate ester transmembrane transporter activity"/>
    <property type="evidence" value="ECO:0007669"/>
    <property type="project" value="UniProtKB-ARBA"/>
</dbReference>
<name>A0AAW2RNG5_9LAMI</name>
<dbReference type="NCBIfam" id="TIGR00817">
    <property type="entry name" value="tpt"/>
    <property type="match status" value="1"/>
</dbReference>
<dbReference type="SUPFAM" id="SSF103481">
    <property type="entry name" value="Multidrug resistance efflux transporter EmrE"/>
    <property type="match status" value="2"/>
</dbReference>
<feature type="domain" description="Sugar phosphate transporter" evidence="10">
    <location>
        <begin position="132"/>
        <end position="422"/>
    </location>
</feature>
<dbReference type="PANTHER" id="PTHR11132">
    <property type="entry name" value="SOLUTE CARRIER FAMILY 35"/>
    <property type="match status" value="1"/>
</dbReference>
<organism evidence="11">
    <name type="scientific">Sesamum angustifolium</name>
    <dbReference type="NCBI Taxonomy" id="2727405"/>
    <lineage>
        <taxon>Eukaryota</taxon>
        <taxon>Viridiplantae</taxon>
        <taxon>Streptophyta</taxon>
        <taxon>Embryophyta</taxon>
        <taxon>Tracheophyta</taxon>
        <taxon>Spermatophyta</taxon>
        <taxon>Magnoliopsida</taxon>
        <taxon>eudicotyledons</taxon>
        <taxon>Gunneridae</taxon>
        <taxon>Pentapetalae</taxon>
        <taxon>asterids</taxon>
        <taxon>lamiids</taxon>
        <taxon>Lamiales</taxon>
        <taxon>Pedaliaceae</taxon>
        <taxon>Sesamum</taxon>
    </lineage>
</organism>
<dbReference type="Pfam" id="PF03151">
    <property type="entry name" value="TPT"/>
    <property type="match status" value="1"/>
</dbReference>
<keyword evidence="3" id="KW-0150">Chloroplast</keyword>
<feature type="transmembrane region" description="Helical" evidence="9">
    <location>
        <begin position="256"/>
        <end position="276"/>
    </location>
</feature>
<gene>
    <name evidence="11" type="ORF">Sangu_0238000</name>
</gene>
<keyword evidence="5 9" id="KW-0812">Transmembrane</keyword>
<protein>
    <submittedName>
        <fullName evidence="11">Phosphoenolpyruvate/phosphate translocator 2, chloroplastic</fullName>
    </submittedName>
</protein>
<dbReference type="InterPro" id="IPR004853">
    <property type="entry name" value="Sugar_P_trans_dom"/>
</dbReference>
<dbReference type="InterPro" id="IPR050186">
    <property type="entry name" value="TPT_transporter"/>
</dbReference>
<feature type="transmembrane region" description="Helical" evidence="9">
    <location>
        <begin position="163"/>
        <end position="184"/>
    </location>
</feature>
<keyword evidence="4" id="KW-0934">Plastid</keyword>
<keyword evidence="7 9" id="KW-1133">Transmembrane helix</keyword>
<evidence type="ECO:0000256" key="5">
    <source>
        <dbReference type="ARBA" id="ARBA00022692"/>
    </source>
</evidence>
<dbReference type="InterPro" id="IPR004696">
    <property type="entry name" value="Tpt_PEP_transl"/>
</dbReference>
<feature type="transmembrane region" description="Helical" evidence="9">
    <location>
        <begin position="392"/>
        <end position="421"/>
    </location>
</feature>
<evidence type="ECO:0000256" key="1">
    <source>
        <dbReference type="ARBA" id="ARBA00004508"/>
    </source>
</evidence>
<dbReference type="InterPro" id="IPR037185">
    <property type="entry name" value="EmrE-like"/>
</dbReference>
<evidence type="ECO:0000256" key="9">
    <source>
        <dbReference type="SAM" id="Phobius"/>
    </source>
</evidence>
<accession>A0AAW2RNG5</accession>
<sequence length="432" mass="47733">MCFRKAVCCAFRHSDSSEILSAGFWGRESSGIVVTRPCLVYSFCCKSIEAKWVLSRKTPPNGDSGACVAEKWKALCAAKEEKHRRSFKDLNGSRTSSYKLASKRSCEFKVRSAAVPESRNEVTSIDERIRILQLGSMFAIWYLLNIYFNIYNKQVLKVYPFPATVTAFQFGCGTVVILLMWALNLHPKPKVSRSQFAAIFLLALGHTVGNLLTNVSLGKVAVSFTHTIKAMEPFFTVLLSALFFGERPSIWVVSSLMPIVGGVALASFTEASFNWIGFGSAMASNLTNQTRNVFSKKLMVRKEETVDNINLFSIITIISFLFLAPSAILLEGVKFSPSFLATQGFNVKDLCIRLILSGLCFHTYQQVSYMILQMVSPVTHAVGNSVKRVVVIVSSVIFFQTPVSPINSLGTAVALAGVFLYSRAKRIKPKVA</sequence>
<keyword evidence="8 9" id="KW-0472">Membrane</keyword>
<feature type="transmembrane region" description="Helical" evidence="9">
    <location>
        <begin position="131"/>
        <end position="151"/>
    </location>
</feature>
<keyword evidence="6" id="KW-0809">Transit peptide</keyword>
<dbReference type="AlphaFoldDB" id="A0AAW2RNG5"/>
<reference evidence="11" key="1">
    <citation type="submission" date="2020-06" db="EMBL/GenBank/DDBJ databases">
        <authorList>
            <person name="Li T."/>
            <person name="Hu X."/>
            <person name="Zhang T."/>
            <person name="Song X."/>
            <person name="Zhang H."/>
            <person name="Dai N."/>
            <person name="Sheng W."/>
            <person name="Hou X."/>
            <person name="Wei L."/>
        </authorList>
    </citation>
    <scope>NUCLEOTIDE SEQUENCE</scope>
    <source>
        <strain evidence="11">G01</strain>
        <tissue evidence="11">Leaf</tissue>
    </source>
</reference>
<evidence type="ECO:0000256" key="7">
    <source>
        <dbReference type="ARBA" id="ARBA00022989"/>
    </source>
</evidence>
<feature type="transmembrane region" description="Helical" evidence="9">
    <location>
        <begin position="309"/>
        <end position="330"/>
    </location>
</feature>
<evidence type="ECO:0000256" key="6">
    <source>
        <dbReference type="ARBA" id="ARBA00022946"/>
    </source>
</evidence>
<dbReference type="GO" id="GO:0031969">
    <property type="term" value="C:chloroplast membrane"/>
    <property type="evidence" value="ECO:0007669"/>
    <property type="project" value="UniProtKB-SubCell"/>
</dbReference>
<dbReference type="GO" id="GO:0015120">
    <property type="term" value="F:phosphoglycerate transmembrane transporter activity"/>
    <property type="evidence" value="ECO:0007669"/>
    <property type="project" value="UniProtKB-ARBA"/>
</dbReference>
<comment type="subcellular location">
    <subcellularLocation>
        <location evidence="1">Plastid</location>
        <location evidence="1">Chloroplast membrane</location>
        <topology evidence="1">Multi-pass membrane protein</topology>
    </subcellularLocation>
</comment>
<comment type="caution">
    <text evidence="11">The sequence shown here is derived from an EMBL/GenBank/DDBJ whole genome shotgun (WGS) entry which is preliminary data.</text>
</comment>
<reference evidence="11" key="2">
    <citation type="journal article" date="2024" name="Plant">
        <title>Genomic evolution and insights into agronomic trait innovations of Sesamum species.</title>
        <authorList>
            <person name="Miao H."/>
            <person name="Wang L."/>
            <person name="Qu L."/>
            <person name="Liu H."/>
            <person name="Sun Y."/>
            <person name="Le M."/>
            <person name="Wang Q."/>
            <person name="Wei S."/>
            <person name="Zheng Y."/>
            <person name="Lin W."/>
            <person name="Duan Y."/>
            <person name="Cao H."/>
            <person name="Xiong S."/>
            <person name="Wang X."/>
            <person name="Wei L."/>
            <person name="Li C."/>
            <person name="Ma Q."/>
            <person name="Ju M."/>
            <person name="Zhao R."/>
            <person name="Li G."/>
            <person name="Mu C."/>
            <person name="Tian Q."/>
            <person name="Mei H."/>
            <person name="Zhang T."/>
            <person name="Gao T."/>
            <person name="Zhang H."/>
        </authorList>
    </citation>
    <scope>NUCLEOTIDE SEQUENCE</scope>
    <source>
        <strain evidence="11">G01</strain>
    </source>
</reference>